<organism evidence="2 3">
    <name type="scientific">Qipengyuania mesophila</name>
    <dbReference type="NCBI Taxonomy" id="2867246"/>
    <lineage>
        <taxon>Bacteria</taxon>
        <taxon>Pseudomonadati</taxon>
        <taxon>Pseudomonadota</taxon>
        <taxon>Alphaproteobacteria</taxon>
        <taxon>Sphingomonadales</taxon>
        <taxon>Erythrobacteraceae</taxon>
        <taxon>Qipengyuania</taxon>
    </lineage>
</organism>
<dbReference type="Proteomes" id="UP000782554">
    <property type="component" value="Unassembled WGS sequence"/>
</dbReference>
<dbReference type="Pfam" id="PF22677">
    <property type="entry name" value="Ble-like_N"/>
    <property type="match status" value="1"/>
</dbReference>
<comment type="caution">
    <text evidence="2">The sequence shown here is derived from an EMBL/GenBank/DDBJ whole genome shotgun (WGS) entry which is preliminary data.</text>
</comment>
<reference evidence="2 3" key="1">
    <citation type="submission" date="2021-08" db="EMBL/GenBank/DDBJ databases">
        <title>Comparative Genomics Analysis of the Genus Qipengyuania Reveals Extensive Genetic Diversity and Metabolic Versatility, Including the Description of Fifteen Novel Species.</title>
        <authorList>
            <person name="Liu Y."/>
        </authorList>
    </citation>
    <scope>NUCLEOTIDE SEQUENCE [LARGE SCALE GENOMIC DNA]</scope>
    <source>
        <strain evidence="2 3">YG27</strain>
    </source>
</reference>
<proteinExistence type="predicted"/>
<evidence type="ECO:0000313" key="3">
    <source>
        <dbReference type="Proteomes" id="UP000782554"/>
    </source>
</evidence>
<dbReference type="InterPro" id="IPR037523">
    <property type="entry name" value="VOC_core"/>
</dbReference>
<dbReference type="PANTHER" id="PTHR36503:SF2">
    <property type="entry name" value="BLR2408 PROTEIN"/>
    <property type="match status" value="1"/>
</dbReference>
<accession>A0ABS7JW68</accession>
<dbReference type="EMBL" id="JAIGNU010000002">
    <property type="protein sequence ID" value="MBX7501824.1"/>
    <property type="molecule type" value="Genomic_DNA"/>
</dbReference>
<dbReference type="InterPro" id="IPR053863">
    <property type="entry name" value="Glyoxy/Ble-like_N"/>
</dbReference>
<dbReference type="SUPFAM" id="SSF54593">
    <property type="entry name" value="Glyoxalase/Bleomycin resistance protein/Dihydroxybiphenyl dioxygenase"/>
    <property type="match status" value="1"/>
</dbReference>
<keyword evidence="3" id="KW-1185">Reference proteome</keyword>
<dbReference type="Gene3D" id="3.10.180.10">
    <property type="entry name" value="2,3-Dihydroxybiphenyl 1,2-Dioxygenase, domain 1"/>
    <property type="match status" value="1"/>
</dbReference>
<gene>
    <name evidence="2" type="ORF">K3181_10265</name>
</gene>
<dbReference type="InterPro" id="IPR029068">
    <property type="entry name" value="Glyas_Bleomycin-R_OHBP_Dase"/>
</dbReference>
<dbReference type="PANTHER" id="PTHR36503">
    <property type="entry name" value="BLR2520 PROTEIN"/>
    <property type="match status" value="1"/>
</dbReference>
<feature type="domain" description="VOC" evidence="1">
    <location>
        <begin position="3"/>
        <end position="128"/>
    </location>
</feature>
<dbReference type="RefSeq" id="WP_221603024.1">
    <property type="nucleotide sequence ID" value="NZ_JAIGNU010000002.1"/>
</dbReference>
<sequence>MSQMIFVNLPVADLARSKAFYEAIGFTNEPKFTDETAAGMMLSEAIHVMLLTHDKWKGFTSKAIPDAKKSAQMMLCLSRESREAVDAIIADVAEAGGNTDCDPPQDYGFMYGRSFEDPDGHNWEVMWMDPVAVEKGPEAFMEAAAE</sequence>
<protein>
    <submittedName>
        <fullName evidence="2">VOC family protein</fullName>
    </submittedName>
</protein>
<evidence type="ECO:0000313" key="2">
    <source>
        <dbReference type="EMBL" id="MBX7501824.1"/>
    </source>
</evidence>
<dbReference type="PROSITE" id="PS51819">
    <property type="entry name" value="VOC"/>
    <property type="match status" value="1"/>
</dbReference>
<name>A0ABS7JW68_9SPHN</name>
<evidence type="ECO:0000259" key="1">
    <source>
        <dbReference type="PROSITE" id="PS51819"/>
    </source>
</evidence>